<protein>
    <submittedName>
        <fullName evidence="1">Uncharacterized protein</fullName>
    </submittedName>
</protein>
<keyword evidence="2" id="KW-1185">Reference proteome</keyword>
<proteinExistence type="predicted"/>
<gene>
    <name evidence="1" type="ORF">HNR40_002385</name>
</gene>
<comment type="caution">
    <text evidence="1">The sequence shown here is derived from an EMBL/GenBank/DDBJ whole genome shotgun (WGS) entry which is preliminary data.</text>
</comment>
<dbReference type="EMBL" id="JACHIN010000002">
    <property type="protein sequence ID" value="MBB5076921.1"/>
    <property type="molecule type" value="Genomic_DNA"/>
</dbReference>
<name>A0A7W7ZZW7_9ACTN</name>
<dbReference type="AlphaFoldDB" id="A0A7W7ZZW7"/>
<organism evidence="1 2">
    <name type="scientific">Nonomuraea endophytica</name>
    <dbReference type="NCBI Taxonomy" id="714136"/>
    <lineage>
        <taxon>Bacteria</taxon>
        <taxon>Bacillati</taxon>
        <taxon>Actinomycetota</taxon>
        <taxon>Actinomycetes</taxon>
        <taxon>Streptosporangiales</taxon>
        <taxon>Streptosporangiaceae</taxon>
        <taxon>Nonomuraea</taxon>
    </lineage>
</organism>
<reference evidence="1 2" key="1">
    <citation type="submission" date="2020-08" db="EMBL/GenBank/DDBJ databases">
        <title>Genomic Encyclopedia of Type Strains, Phase IV (KMG-IV): sequencing the most valuable type-strain genomes for metagenomic binning, comparative biology and taxonomic classification.</title>
        <authorList>
            <person name="Goeker M."/>
        </authorList>
    </citation>
    <scope>NUCLEOTIDE SEQUENCE [LARGE SCALE GENOMIC DNA]</scope>
    <source>
        <strain evidence="1 2">DSM 45385</strain>
    </source>
</reference>
<sequence>MMSVKRQTVPLDAEDTKFLSHLRDSDAYRATLSRLSDRELAEEASEAALLSALLAAGRAAVEEKVAITGYTAWADDMSEEDLDYRAAMRNRRRDRGQ</sequence>
<dbReference type="Proteomes" id="UP000568380">
    <property type="component" value="Unassembled WGS sequence"/>
</dbReference>
<dbReference type="RefSeq" id="WP_184960455.1">
    <property type="nucleotide sequence ID" value="NZ_JACHIN010000002.1"/>
</dbReference>
<evidence type="ECO:0000313" key="1">
    <source>
        <dbReference type="EMBL" id="MBB5076921.1"/>
    </source>
</evidence>
<accession>A0A7W7ZZW7</accession>
<evidence type="ECO:0000313" key="2">
    <source>
        <dbReference type="Proteomes" id="UP000568380"/>
    </source>
</evidence>